<evidence type="ECO:0000256" key="1">
    <source>
        <dbReference type="SAM" id="MobiDB-lite"/>
    </source>
</evidence>
<feature type="compositionally biased region" description="Basic and acidic residues" evidence="1">
    <location>
        <begin position="143"/>
        <end position="154"/>
    </location>
</feature>
<accession>A0A4Y1RPN2</accession>
<proteinExistence type="predicted"/>
<protein>
    <submittedName>
        <fullName evidence="2">Early nodulin-like protein 7</fullName>
    </submittedName>
</protein>
<sequence>MDIQELAAYKTIFNDSTHAIKMMPSSAAQLMTPQHLEAAKKLSVQELNVLDPETHKRFYRPTTITDVILQTRGQVKIFQLRFGSMRSDFNRNDLLIQAIFDDTMPLIEPTPQSSDKSLAAHDTENIGAQMVPPLPHFSQSKFQDQDLHQREEKS</sequence>
<name>A0A4Y1RPN2_PRUDU</name>
<evidence type="ECO:0000313" key="2">
    <source>
        <dbReference type="EMBL" id="BBH06179.1"/>
    </source>
</evidence>
<reference evidence="2" key="1">
    <citation type="journal article" date="2019" name="Science">
        <title>Mutation of a bHLH transcription factor allowed almond domestication.</title>
        <authorList>
            <person name="Sanchez-Perez R."/>
            <person name="Pavan S."/>
            <person name="Mazzeo R."/>
            <person name="Moldovan C."/>
            <person name="Aiese Cigliano R."/>
            <person name="Del Cueto J."/>
            <person name="Ricciardi F."/>
            <person name="Lotti C."/>
            <person name="Ricciardi L."/>
            <person name="Dicenta F."/>
            <person name="Lopez-Marques R.L."/>
            <person name="Lindberg Moller B."/>
        </authorList>
    </citation>
    <scope>NUCLEOTIDE SEQUENCE</scope>
</reference>
<dbReference type="EMBL" id="AP019302">
    <property type="protein sequence ID" value="BBH06179.1"/>
    <property type="molecule type" value="Genomic_DNA"/>
</dbReference>
<feature type="region of interest" description="Disordered" evidence="1">
    <location>
        <begin position="107"/>
        <end position="154"/>
    </location>
</feature>
<organism evidence="2">
    <name type="scientific">Prunus dulcis</name>
    <name type="common">Almond</name>
    <name type="synonym">Amygdalus dulcis</name>
    <dbReference type="NCBI Taxonomy" id="3755"/>
    <lineage>
        <taxon>Eukaryota</taxon>
        <taxon>Viridiplantae</taxon>
        <taxon>Streptophyta</taxon>
        <taxon>Embryophyta</taxon>
        <taxon>Tracheophyta</taxon>
        <taxon>Spermatophyta</taxon>
        <taxon>Magnoliopsida</taxon>
        <taxon>eudicotyledons</taxon>
        <taxon>Gunneridae</taxon>
        <taxon>Pentapetalae</taxon>
        <taxon>rosids</taxon>
        <taxon>fabids</taxon>
        <taxon>Rosales</taxon>
        <taxon>Rosaceae</taxon>
        <taxon>Amygdaloideae</taxon>
        <taxon>Amygdaleae</taxon>
        <taxon>Prunus</taxon>
    </lineage>
</organism>
<dbReference type="AlphaFoldDB" id="A0A4Y1RPN2"/>
<gene>
    <name evidence="2" type="ORF">Prudu_017754</name>
</gene>